<reference evidence="1" key="1">
    <citation type="submission" date="2020-06" db="EMBL/GenBank/DDBJ databases">
        <title>WGS assembly of Ceratodon purpureus strain R40.</title>
        <authorList>
            <person name="Carey S.B."/>
            <person name="Jenkins J."/>
            <person name="Shu S."/>
            <person name="Lovell J.T."/>
            <person name="Sreedasyam A."/>
            <person name="Maumus F."/>
            <person name="Tiley G.P."/>
            <person name="Fernandez-Pozo N."/>
            <person name="Barry K."/>
            <person name="Chen C."/>
            <person name="Wang M."/>
            <person name="Lipzen A."/>
            <person name="Daum C."/>
            <person name="Saski C.A."/>
            <person name="Payton A.C."/>
            <person name="Mcbreen J.C."/>
            <person name="Conrad R.E."/>
            <person name="Kollar L.M."/>
            <person name="Olsson S."/>
            <person name="Huttunen S."/>
            <person name="Landis J.B."/>
            <person name="Wickett N.J."/>
            <person name="Johnson M.G."/>
            <person name="Rensing S.A."/>
            <person name="Grimwood J."/>
            <person name="Schmutz J."/>
            <person name="Mcdaniel S.F."/>
        </authorList>
    </citation>
    <scope>NUCLEOTIDE SEQUENCE</scope>
    <source>
        <strain evidence="1">R40</strain>
    </source>
</reference>
<dbReference type="Proteomes" id="UP000822688">
    <property type="component" value="Chromosome 9"/>
</dbReference>
<dbReference type="EMBL" id="CM026430">
    <property type="protein sequence ID" value="KAG0562251.1"/>
    <property type="molecule type" value="Genomic_DNA"/>
</dbReference>
<protein>
    <submittedName>
        <fullName evidence="1">Uncharacterized protein</fullName>
    </submittedName>
</protein>
<accession>A0A8T0GRH4</accession>
<evidence type="ECO:0000313" key="2">
    <source>
        <dbReference type="Proteomes" id="UP000822688"/>
    </source>
</evidence>
<evidence type="ECO:0000313" key="1">
    <source>
        <dbReference type="EMBL" id="KAG0562251.1"/>
    </source>
</evidence>
<proteinExistence type="predicted"/>
<dbReference type="AlphaFoldDB" id="A0A8T0GRH4"/>
<organism evidence="1 2">
    <name type="scientific">Ceratodon purpureus</name>
    <name type="common">Fire moss</name>
    <name type="synonym">Dicranum purpureum</name>
    <dbReference type="NCBI Taxonomy" id="3225"/>
    <lineage>
        <taxon>Eukaryota</taxon>
        <taxon>Viridiplantae</taxon>
        <taxon>Streptophyta</taxon>
        <taxon>Embryophyta</taxon>
        <taxon>Bryophyta</taxon>
        <taxon>Bryophytina</taxon>
        <taxon>Bryopsida</taxon>
        <taxon>Dicranidae</taxon>
        <taxon>Pseudoditrichales</taxon>
        <taxon>Ditrichaceae</taxon>
        <taxon>Ceratodon</taxon>
    </lineage>
</organism>
<sequence length="31" mass="3540">MRERGHLADLFFNCTWSLVAQKFAMTGAKLP</sequence>
<comment type="caution">
    <text evidence="1">The sequence shown here is derived from an EMBL/GenBank/DDBJ whole genome shotgun (WGS) entry which is preliminary data.</text>
</comment>
<gene>
    <name evidence="1" type="ORF">KC19_9G130400</name>
</gene>
<keyword evidence="2" id="KW-1185">Reference proteome</keyword>
<name>A0A8T0GRH4_CERPU</name>